<dbReference type="GO" id="GO:0016740">
    <property type="term" value="F:transferase activity"/>
    <property type="evidence" value="ECO:0007669"/>
    <property type="project" value="UniProtKB-KW"/>
</dbReference>
<dbReference type="Gene3D" id="3.90.226.10">
    <property type="entry name" value="2-enoyl-CoA Hydratase, Chain A, domain 1"/>
    <property type="match status" value="1"/>
</dbReference>
<dbReference type="EMBL" id="BARU01023599">
    <property type="protein sequence ID" value="GAH54987.1"/>
    <property type="molecule type" value="Genomic_DNA"/>
</dbReference>
<dbReference type="PANTHER" id="PTHR42995">
    <property type="entry name" value="ACETYL-COENZYME A CARBOXYLASE CARBOXYL TRANSFERASE SUBUNIT BETA, CHLOROPLASTIC"/>
    <property type="match status" value="1"/>
</dbReference>
<feature type="non-terminal residue" evidence="3">
    <location>
        <position position="1"/>
    </location>
</feature>
<dbReference type="PROSITE" id="PS50980">
    <property type="entry name" value="COA_CT_NTER"/>
    <property type="match status" value="1"/>
</dbReference>
<dbReference type="SUPFAM" id="SSF52096">
    <property type="entry name" value="ClpP/crotonase"/>
    <property type="match status" value="1"/>
</dbReference>
<name>X1GCR7_9ZZZZ</name>
<accession>X1GCR7</accession>
<organism evidence="3">
    <name type="scientific">marine sediment metagenome</name>
    <dbReference type="NCBI Taxonomy" id="412755"/>
    <lineage>
        <taxon>unclassified sequences</taxon>
        <taxon>metagenomes</taxon>
        <taxon>ecological metagenomes</taxon>
    </lineage>
</organism>
<keyword evidence="1" id="KW-0808">Transferase</keyword>
<sequence length="63" mass="7221">IIAEPGAMIGFTGPRVIYQTIRQELPEGFQTAEFMLEHGFVDRVTHRRDLRSEIAALIDFCRT</sequence>
<comment type="caution">
    <text evidence="3">The sequence shown here is derived from an EMBL/GenBank/DDBJ whole genome shotgun (WGS) entry which is preliminary data.</text>
</comment>
<dbReference type="PANTHER" id="PTHR42995:SF5">
    <property type="entry name" value="ACETYL-COENZYME A CARBOXYLASE CARBOXYL TRANSFERASE SUBUNIT BETA, CHLOROPLASTIC"/>
    <property type="match status" value="1"/>
</dbReference>
<dbReference type="GO" id="GO:0006633">
    <property type="term" value="P:fatty acid biosynthetic process"/>
    <property type="evidence" value="ECO:0007669"/>
    <property type="project" value="TreeGrafter"/>
</dbReference>
<evidence type="ECO:0000259" key="2">
    <source>
        <dbReference type="PROSITE" id="PS50980"/>
    </source>
</evidence>
<dbReference type="GO" id="GO:0003989">
    <property type="term" value="F:acetyl-CoA carboxylase activity"/>
    <property type="evidence" value="ECO:0007669"/>
    <property type="project" value="TreeGrafter"/>
</dbReference>
<protein>
    <recommendedName>
        <fullName evidence="2">CoA carboxyltransferase N-terminal domain-containing protein</fullName>
    </recommendedName>
</protein>
<feature type="domain" description="CoA carboxyltransferase N-terminal" evidence="2">
    <location>
        <begin position="1"/>
        <end position="63"/>
    </location>
</feature>
<gene>
    <name evidence="3" type="ORF">S03H2_38276</name>
</gene>
<evidence type="ECO:0000313" key="3">
    <source>
        <dbReference type="EMBL" id="GAH54987.1"/>
    </source>
</evidence>
<proteinExistence type="predicted"/>
<dbReference type="InterPro" id="IPR029045">
    <property type="entry name" value="ClpP/crotonase-like_dom_sf"/>
</dbReference>
<dbReference type="GO" id="GO:2001295">
    <property type="term" value="P:malonyl-CoA biosynthetic process"/>
    <property type="evidence" value="ECO:0007669"/>
    <property type="project" value="TreeGrafter"/>
</dbReference>
<dbReference type="InterPro" id="IPR011762">
    <property type="entry name" value="COA_CT_N"/>
</dbReference>
<dbReference type="AlphaFoldDB" id="X1GCR7"/>
<reference evidence="3" key="1">
    <citation type="journal article" date="2014" name="Front. Microbiol.">
        <title>High frequency of phylogenetically diverse reductive dehalogenase-homologous genes in deep subseafloor sedimentary metagenomes.</title>
        <authorList>
            <person name="Kawai M."/>
            <person name="Futagami T."/>
            <person name="Toyoda A."/>
            <person name="Takaki Y."/>
            <person name="Nishi S."/>
            <person name="Hori S."/>
            <person name="Arai W."/>
            <person name="Tsubouchi T."/>
            <person name="Morono Y."/>
            <person name="Uchiyama I."/>
            <person name="Ito T."/>
            <person name="Fujiyama A."/>
            <person name="Inagaki F."/>
            <person name="Takami H."/>
        </authorList>
    </citation>
    <scope>NUCLEOTIDE SEQUENCE</scope>
    <source>
        <strain evidence="3">Expedition CK06-06</strain>
    </source>
</reference>
<evidence type="ECO:0000256" key="1">
    <source>
        <dbReference type="ARBA" id="ARBA00022679"/>
    </source>
</evidence>